<evidence type="ECO:0008006" key="3">
    <source>
        <dbReference type="Google" id="ProtNLM"/>
    </source>
</evidence>
<evidence type="ECO:0000313" key="2">
    <source>
        <dbReference type="Proteomes" id="UP000199029"/>
    </source>
</evidence>
<protein>
    <recommendedName>
        <fullName evidence="3">Tetratricopeptide repeat-containing protein</fullName>
    </recommendedName>
</protein>
<dbReference type="RefSeq" id="WP_092676557.1">
    <property type="nucleotide sequence ID" value="NZ_FOXS01000005.1"/>
</dbReference>
<sequence length="158" mass="17512">MLQQNNTAAFQLLMRAYHFNPASADLQGLVNALVREENSRSGGGIRMLGSLDLFAYENPQEKSSPLLQQAYLFTYGRAAFDYFAQGKRTEGKKYLTLFEQARAHKDASIENEVVANVYLAACLASGRANDVVSAKAYARKGLAFEPNNQDLKRIAALR</sequence>
<proteinExistence type="predicted"/>
<reference evidence="2" key="1">
    <citation type="submission" date="2016-10" db="EMBL/GenBank/DDBJ databases">
        <authorList>
            <person name="Varghese N."/>
            <person name="Submissions S."/>
        </authorList>
    </citation>
    <scope>NUCLEOTIDE SEQUENCE [LARGE SCALE GENOMIC DNA]</scope>
    <source>
        <strain evidence="2">OR362-8,ATCC BAA-1266,JCM 13504</strain>
    </source>
</reference>
<dbReference type="Proteomes" id="UP000199029">
    <property type="component" value="Unassembled WGS sequence"/>
</dbReference>
<accession>A0A1I6ABY5</accession>
<evidence type="ECO:0000313" key="1">
    <source>
        <dbReference type="EMBL" id="SFQ66132.1"/>
    </source>
</evidence>
<dbReference type="STRING" id="1227077.SAMN04515668_3525"/>
<keyword evidence="2" id="KW-1185">Reference proteome</keyword>
<name>A0A1I6ABY5_HYMAR</name>
<dbReference type="EMBL" id="FOXS01000005">
    <property type="protein sequence ID" value="SFQ66132.1"/>
    <property type="molecule type" value="Genomic_DNA"/>
</dbReference>
<gene>
    <name evidence="1" type="ORF">SAMN04515668_3525</name>
</gene>
<dbReference type="AlphaFoldDB" id="A0A1I6ABY5"/>
<organism evidence="1 2">
    <name type="scientific">Hymenobacter arizonensis</name>
    <name type="common">Siccationidurans arizonensis</name>
    <dbReference type="NCBI Taxonomy" id="1227077"/>
    <lineage>
        <taxon>Bacteria</taxon>
        <taxon>Pseudomonadati</taxon>
        <taxon>Bacteroidota</taxon>
        <taxon>Cytophagia</taxon>
        <taxon>Cytophagales</taxon>
        <taxon>Hymenobacteraceae</taxon>
        <taxon>Hymenobacter</taxon>
    </lineage>
</organism>